<evidence type="ECO:0000256" key="1">
    <source>
        <dbReference type="SAM" id="Coils"/>
    </source>
</evidence>
<dbReference type="Gene3D" id="1.10.10.60">
    <property type="entry name" value="Homeodomain-like"/>
    <property type="match status" value="1"/>
</dbReference>
<evidence type="ECO:0000313" key="5">
    <source>
        <dbReference type="Proteomes" id="UP000397656"/>
    </source>
</evidence>
<proteinExistence type="predicted"/>
<dbReference type="PANTHER" id="PTHR46889:SF4">
    <property type="entry name" value="TRANSPOSASE INSO FOR INSERTION SEQUENCE ELEMENT IS911B-RELATED"/>
    <property type="match status" value="1"/>
</dbReference>
<gene>
    <name evidence="3" type="ORF">F7R26_008825</name>
    <name evidence="4" type="ORF">F7R26_037020</name>
</gene>
<feature type="coiled-coil region" evidence="1">
    <location>
        <begin position="171"/>
        <end position="205"/>
    </location>
</feature>
<dbReference type="InterPro" id="IPR012337">
    <property type="entry name" value="RNaseH-like_sf"/>
</dbReference>
<dbReference type="PANTHER" id="PTHR46889">
    <property type="entry name" value="TRANSPOSASE INSF FOR INSERTION SEQUENCE IS3B-RELATED"/>
    <property type="match status" value="1"/>
</dbReference>
<dbReference type="GeneID" id="98406577"/>
<dbReference type="InterPro" id="IPR050900">
    <property type="entry name" value="Transposase_IS3/IS150/IS904"/>
</dbReference>
<dbReference type="GO" id="GO:0043565">
    <property type="term" value="F:sequence-specific DNA binding"/>
    <property type="evidence" value="ECO:0007669"/>
    <property type="project" value="InterPro"/>
</dbReference>
<dbReference type="Pfam" id="PF13276">
    <property type="entry name" value="HTH_21"/>
    <property type="match status" value="1"/>
</dbReference>
<keyword evidence="4" id="KW-0614">Plasmid</keyword>
<dbReference type="GO" id="GO:0004803">
    <property type="term" value="F:transposase activity"/>
    <property type="evidence" value="ECO:0007669"/>
    <property type="project" value="InterPro"/>
</dbReference>
<feature type="domain" description="Integrase catalytic" evidence="2">
    <location>
        <begin position="342"/>
        <end position="506"/>
    </location>
</feature>
<dbReference type="InterPro" id="IPR048020">
    <property type="entry name" value="Transpos_IS3"/>
</dbReference>
<dbReference type="InterPro" id="IPR002514">
    <property type="entry name" value="Transposase_8"/>
</dbReference>
<dbReference type="InterPro" id="IPR010921">
    <property type="entry name" value="Trp_repressor/repl_initiator"/>
</dbReference>
<dbReference type="Pfam" id="PF01527">
    <property type="entry name" value="HTH_Tnp_1"/>
    <property type="match status" value="1"/>
</dbReference>
<dbReference type="InterPro" id="IPR036397">
    <property type="entry name" value="RNaseH_sf"/>
</dbReference>
<dbReference type="RefSeq" id="WP_058698951.1">
    <property type="nucleotide sequence ID" value="NZ_CP062803.1"/>
</dbReference>
<dbReference type="InterPro" id="IPR025948">
    <property type="entry name" value="HTH-like_dom"/>
</dbReference>
<dbReference type="SUPFAM" id="SSF53098">
    <property type="entry name" value="Ribonuclease H-like"/>
    <property type="match status" value="1"/>
</dbReference>
<organism evidence="3 5">
    <name type="scientific">Cupriavidus basilensis</name>
    <dbReference type="NCBI Taxonomy" id="68895"/>
    <lineage>
        <taxon>Bacteria</taxon>
        <taxon>Pseudomonadati</taxon>
        <taxon>Pseudomonadota</taxon>
        <taxon>Betaproteobacteria</taxon>
        <taxon>Burkholderiales</taxon>
        <taxon>Burkholderiaceae</taxon>
        <taxon>Cupriavidus</taxon>
    </lineage>
</organism>
<geneLocation type="plasmid" evidence="4 5">
    <name>pRK1-1</name>
</geneLocation>
<dbReference type="Gene3D" id="3.30.420.10">
    <property type="entry name" value="Ribonuclease H-like superfamily/Ribonuclease H"/>
    <property type="match status" value="1"/>
</dbReference>
<dbReference type="Pfam" id="PF13333">
    <property type="entry name" value="rve_2"/>
    <property type="match status" value="1"/>
</dbReference>
<dbReference type="Pfam" id="PF00665">
    <property type="entry name" value="rve"/>
    <property type="match status" value="1"/>
</dbReference>
<dbReference type="GO" id="GO:0015074">
    <property type="term" value="P:DNA integration"/>
    <property type="evidence" value="ECO:0007669"/>
    <property type="project" value="InterPro"/>
</dbReference>
<dbReference type="Proteomes" id="UP000397656">
    <property type="component" value="Plasmid pRK1-1"/>
</dbReference>
<keyword evidence="1" id="KW-0175">Coiled coil</keyword>
<dbReference type="NCBIfam" id="NF033516">
    <property type="entry name" value="transpos_IS3"/>
    <property type="match status" value="1"/>
</dbReference>
<dbReference type="EMBL" id="CP062805">
    <property type="protein sequence ID" value="QOT81625.1"/>
    <property type="molecule type" value="Genomic_DNA"/>
</dbReference>
<dbReference type="SUPFAM" id="SSF46689">
    <property type="entry name" value="Homeodomain-like"/>
    <property type="match status" value="1"/>
</dbReference>
<evidence type="ECO:0000259" key="2">
    <source>
        <dbReference type="PROSITE" id="PS50994"/>
    </source>
</evidence>
<name>A0A643FHJ6_9BURK</name>
<evidence type="ECO:0000313" key="3">
    <source>
        <dbReference type="EMBL" id="QOT78093.1"/>
    </source>
</evidence>
<reference evidence="3 5" key="1">
    <citation type="submission" date="2020-10" db="EMBL/GenBank/DDBJ databases">
        <title>Complete genome sequence of Cupriavidus basilensis CCUG 49340T.</title>
        <authorList>
            <person name="Salva-Serra F."/>
            <person name="Donoso R.A."/>
            <person name="Cho K.H."/>
            <person name="Yoo J.A."/>
            <person name="Lee K."/>
            <person name="Yoon S.-H."/>
            <person name="Perez-Pantoja D."/>
            <person name="Moore E.R.B."/>
        </authorList>
    </citation>
    <scope>NUCLEOTIDE SEQUENCE [LARGE SCALE GENOMIC DNA]</scope>
    <source>
        <strain evidence="5">CCUG 49340</strain>
        <strain evidence="3">DSM 11853</strain>
        <plasmid evidence="4 5">pRK1-1</plasmid>
    </source>
</reference>
<dbReference type="EMBL" id="CP062803">
    <property type="protein sequence ID" value="QOT78093.1"/>
    <property type="molecule type" value="Genomic_DNA"/>
</dbReference>
<dbReference type="Proteomes" id="UP000397656">
    <property type="component" value="Chromosome 1"/>
</dbReference>
<dbReference type="SUPFAM" id="SSF48295">
    <property type="entry name" value="TrpR-like"/>
    <property type="match status" value="1"/>
</dbReference>
<protein>
    <submittedName>
        <fullName evidence="3">IS3 family transposase</fullName>
    </submittedName>
</protein>
<dbReference type="AlphaFoldDB" id="A0A643FHJ6"/>
<sequence length="509" mass="58589">MYSYEDRIRAVKLYLKYGGKTATVVRELGYPSGKNLKRWVNLYQALGDLPEHRRPRHRYTLEQKSVAVDHYFGHGCSLVGTRRALGYPSTEMLARWIEELRPGSRRMVTSTNTSAPFASEQRRQAVTDLCARRGSAEEVAKKVGVSRPMLYKWKDQLLGDEAYRSMRKRKLASPEDEHAALLERIAQLEQQVRQLQLERDILAQAGDLIKKDQGINSLTLTNREKTQVVDALKATYPLPELLRVVGLARSSYFYHKTGLRLRDKYGDVRKAMVEIFDSNHRCYGYRRIHAMLRQRDIRISEKVVRKLMAEEQLTVRRPRRRYSSYSGEIGAAPENLIARDFHSQAPNQKWLTDITEFQLPAGKVYLSPMIDCFDGKVVSWSIGTRPDAQLVNSMLDGAITTLTDGDSPVVHSDRGSHYRWPGWLQRIKAAGLIRSMSRKGCSPDNAACEGFFGRLKNEMYYCRNWAGTTVEGFMHELNSYIQWYNERRIKLSLRGMSPVEYRRHLGIAT</sequence>
<dbReference type="PROSITE" id="PS50994">
    <property type="entry name" value="INTEGRASE"/>
    <property type="match status" value="1"/>
</dbReference>
<dbReference type="GO" id="GO:0006313">
    <property type="term" value="P:DNA transposition"/>
    <property type="evidence" value="ECO:0007669"/>
    <property type="project" value="InterPro"/>
</dbReference>
<evidence type="ECO:0000313" key="4">
    <source>
        <dbReference type="EMBL" id="QOT81625.1"/>
    </source>
</evidence>
<accession>A0A643FHJ6</accession>
<dbReference type="InterPro" id="IPR001584">
    <property type="entry name" value="Integrase_cat-core"/>
</dbReference>
<dbReference type="InterPro" id="IPR009057">
    <property type="entry name" value="Homeodomain-like_sf"/>
</dbReference>